<feature type="compositionally biased region" description="Basic and acidic residues" evidence="5">
    <location>
        <begin position="596"/>
        <end position="605"/>
    </location>
</feature>
<dbReference type="InterPro" id="IPR000719">
    <property type="entry name" value="Prot_kinase_dom"/>
</dbReference>
<evidence type="ECO:0000256" key="5">
    <source>
        <dbReference type="SAM" id="MobiDB-lite"/>
    </source>
</evidence>
<dbReference type="InterPro" id="IPR008271">
    <property type="entry name" value="Ser/Thr_kinase_AS"/>
</dbReference>
<protein>
    <submittedName>
        <fullName evidence="8">Pkinase-domain-containing protein</fullName>
    </submittedName>
</protein>
<dbReference type="EMBL" id="MU005764">
    <property type="protein sequence ID" value="KAF2715207.1"/>
    <property type="molecule type" value="Genomic_DNA"/>
</dbReference>
<evidence type="ECO:0000313" key="9">
    <source>
        <dbReference type="Proteomes" id="UP000799428"/>
    </source>
</evidence>
<keyword evidence="9" id="KW-1185">Reference proteome</keyword>
<dbReference type="Gene3D" id="3.30.200.20">
    <property type="entry name" value="Phosphorylase Kinase, domain 1"/>
    <property type="match status" value="1"/>
</dbReference>
<dbReference type="GO" id="GO:0004672">
    <property type="term" value="F:protein kinase activity"/>
    <property type="evidence" value="ECO:0007669"/>
    <property type="project" value="InterPro"/>
</dbReference>
<dbReference type="SUPFAM" id="SSF49879">
    <property type="entry name" value="SMAD/FHA domain"/>
    <property type="match status" value="1"/>
</dbReference>
<name>A0A6G1KSA8_9PLEO</name>
<dbReference type="PANTHER" id="PTHR24347">
    <property type="entry name" value="SERINE/THREONINE-PROTEIN KINASE"/>
    <property type="match status" value="1"/>
</dbReference>
<dbReference type="InterPro" id="IPR017441">
    <property type="entry name" value="Protein_kinase_ATP_BS"/>
</dbReference>
<organism evidence="8 9">
    <name type="scientific">Pleomassaria siparia CBS 279.74</name>
    <dbReference type="NCBI Taxonomy" id="1314801"/>
    <lineage>
        <taxon>Eukaryota</taxon>
        <taxon>Fungi</taxon>
        <taxon>Dikarya</taxon>
        <taxon>Ascomycota</taxon>
        <taxon>Pezizomycotina</taxon>
        <taxon>Dothideomycetes</taxon>
        <taxon>Pleosporomycetidae</taxon>
        <taxon>Pleosporales</taxon>
        <taxon>Pleomassariaceae</taxon>
        <taxon>Pleomassaria</taxon>
    </lineage>
</organism>
<dbReference type="PROSITE" id="PS00108">
    <property type="entry name" value="PROTEIN_KINASE_ST"/>
    <property type="match status" value="1"/>
</dbReference>
<dbReference type="SMART" id="SM00220">
    <property type="entry name" value="S_TKc"/>
    <property type="match status" value="1"/>
</dbReference>
<dbReference type="PROSITE" id="PS50011">
    <property type="entry name" value="PROTEIN_KINASE_DOM"/>
    <property type="match status" value="1"/>
</dbReference>
<keyword evidence="3 4" id="KW-0067">ATP-binding</keyword>
<dbReference type="AlphaFoldDB" id="A0A6G1KSA8"/>
<evidence type="ECO:0000256" key="2">
    <source>
        <dbReference type="ARBA" id="ARBA00022741"/>
    </source>
</evidence>
<comment type="similarity">
    <text evidence="1">Belongs to the protein kinase superfamily. CAMK Ser/Thr protein kinase family. CHEK2 subfamily.</text>
</comment>
<evidence type="ECO:0000256" key="3">
    <source>
        <dbReference type="ARBA" id="ARBA00022840"/>
    </source>
</evidence>
<feature type="compositionally biased region" description="Basic and acidic residues" evidence="5">
    <location>
        <begin position="568"/>
        <end position="582"/>
    </location>
</feature>
<keyword evidence="2 4" id="KW-0547">Nucleotide-binding</keyword>
<gene>
    <name evidence="8" type="ORF">K504DRAFT_396330</name>
</gene>
<keyword evidence="8" id="KW-0418">Kinase</keyword>
<proteinExistence type="inferred from homology"/>
<evidence type="ECO:0000313" key="8">
    <source>
        <dbReference type="EMBL" id="KAF2715207.1"/>
    </source>
</evidence>
<feature type="region of interest" description="Disordered" evidence="5">
    <location>
        <begin position="542"/>
        <end position="686"/>
    </location>
</feature>
<evidence type="ECO:0000256" key="4">
    <source>
        <dbReference type="PROSITE-ProRule" id="PRU10141"/>
    </source>
</evidence>
<dbReference type="GO" id="GO:0005524">
    <property type="term" value="F:ATP binding"/>
    <property type="evidence" value="ECO:0007669"/>
    <property type="project" value="UniProtKB-UniRule"/>
</dbReference>
<dbReference type="InterPro" id="IPR008984">
    <property type="entry name" value="SMAD_FHA_dom_sf"/>
</dbReference>
<feature type="domain" description="Protein kinase" evidence="7">
    <location>
        <begin position="150"/>
        <end position="460"/>
    </location>
</feature>
<reference evidence="8" key="1">
    <citation type="journal article" date="2020" name="Stud. Mycol.">
        <title>101 Dothideomycetes genomes: a test case for predicting lifestyles and emergence of pathogens.</title>
        <authorList>
            <person name="Haridas S."/>
            <person name="Albert R."/>
            <person name="Binder M."/>
            <person name="Bloem J."/>
            <person name="Labutti K."/>
            <person name="Salamov A."/>
            <person name="Andreopoulos B."/>
            <person name="Baker S."/>
            <person name="Barry K."/>
            <person name="Bills G."/>
            <person name="Bluhm B."/>
            <person name="Cannon C."/>
            <person name="Castanera R."/>
            <person name="Culley D."/>
            <person name="Daum C."/>
            <person name="Ezra D."/>
            <person name="Gonzalez J."/>
            <person name="Henrissat B."/>
            <person name="Kuo A."/>
            <person name="Liang C."/>
            <person name="Lipzen A."/>
            <person name="Lutzoni F."/>
            <person name="Magnuson J."/>
            <person name="Mondo S."/>
            <person name="Nolan M."/>
            <person name="Ohm R."/>
            <person name="Pangilinan J."/>
            <person name="Park H.-J."/>
            <person name="Ramirez L."/>
            <person name="Alfaro M."/>
            <person name="Sun H."/>
            <person name="Tritt A."/>
            <person name="Yoshinaga Y."/>
            <person name="Zwiers L.-H."/>
            <person name="Turgeon B."/>
            <person name="Goodwin S."/>
            <person name="Spatafora J."/>
            <person name="Crous P."/>
            <person name="Grigoriev I."/>
        </authorList>
    </citation>
    <scope>NUCLEOTIDE SEQUENCE</scope>
    <source>
        <strain evidence="8">CBS 279.74</strain>
    </source>
</reference>
<keyword evidence="8" id="KW-0808">Transferase</keyword>
<evidence type="ECO:0000256" key="1">
    <source>
        <dbReference type="ARBA" id="ARBA00005575"/>
    </source>
</evidence>
<dbReference type="SMART" id="SM00240">
    <property type="entry name" value="FHA"/>
    <property type="match status" value="1"/>
</dbReference>
<dbReference type="SUPFAM" id="SSF56112">
    <property type="entry name" value="Protein kinase-like (PK-like)"/>
    <property type="match status" value="1"/>
</dbReference>
<evidence type="ECO:0000259" key="7">
    <source>
        <dbReference type="PROSITE" id="PS50011"/>
    </source>
</evidence>
<dbReference type="Pfam" id="PF00069">
    <property type="entry name" value="Pkinase"/>
    <property type="match status" value="1"/>
</dbReference>
<evidence type="ECO:0000259" key="6">
    <source>
        <dbReference type="PROSITE" id="PS50006"/>
    </source>
</evidence>
<dbReference type="OrthoDB" id="74764at2759"/>
<dbReference type="Pfam" id="PF00498">
    <property type="entry name" value="FHA"/>
    <property type="match status" value="1"/>
</dbReference>
<dbReference type="Gene3D" id="1.10.510.10">
    <property type="entry name" value="Transferase(Phosphotransferase) domain 1"/>
    <property type="match status" value="1"/>
</dbReference>
<accession>A0A6G1KSA8</accession>
<feature type="compositionally biased region" description="Acidic residues" evidence="5">
    <location>
        <begin position="583"/>
        <end position="592"/>
    </location>
</feature>
<dbReference type="Proteomes" id="UP000799428">
    <property type="component" value="Unassembled WGS sequence"/>
</dbReference>
<feature type="binding site" evidence="4">
    <location>
        <position position="179"/>
    </location>
    <ligand>
        <name>ATP</name>
        <dbReference type="ChEBI" id="CHEBI:30616"/>
    </ligand>
</feature>
<sequence length="686" mass="79210">MGETVAYFQVNLVGSEPDDTQNVIDIHENEQFYLGRNPEFCRHYWQDPTISNRHLRIHCVIFEQNPPLVYATDVSTNGTFIKKRSIDSSSSQGRGVRMGRKGGSFLLDDGDELHISNTITLLYRSMNEVDDEELTVVQQRETISFASHFLVTGRVLGQGGYGKVLVAIHRKTQRQFACKIIDLKTLFASIPVHLRRSTREGDLTHAKRRWPTTVTNSFREFDVLKDLSHPNIITIKKIYYSVNSIYIFQELVSGGDLFSYLEFKGGRLNHVETAVIIRQVLKGIEYLHEQGIVHRDLKPDNILMSSPTQGARVVITDFGNARFLPKEQNTIVRRRSLRQRMFTLTGTLEYVAPEVHKRNDVIPVELGYSKSVDMWSIGIITAGLLGEVLFTNRNHPEYDRNPGKVIFSLSSKCDLSVLDDENHKIWRSVGHRPKDFIRNLLVLREEDRMTATEALAHSWFSNKYHAAEFDAVYERAICDWQPHRKVFRLVEQIPESVTELDTPSADGMQFSEHIVSQYFTRPSQLSRSSEASDYEERWKYREPDKELEEHEEPEAYEERRTGFKKRKIHEEREGYEGSGHYDEGEDYEEQEGYGECQDHEAHGENGEASIEDARQQQQSQPDNAPDEFWHPPQRSHETYINNPICQGTMGMYSRYVDNDQDSEHYGYDDSMGEALDVLDQQAENHG</sequence>
<dbReference type="PROSITE" id="PS50006">
    <property type="entry name" value="FHA_DOMAIN"/>
    <property type="match status" value="1"/>
</dbReference>
<dbReference type="Gene3D" id="2.60.200.20">
    <property type="match status" value="1"/>
</dbReference>
<dbReference type="InterPro" id="IPR000253">
    <property type="entry name" value="FHA_dom"/>
</dbReference>
<feature type="domain" description="FHA" evidence="6">
    <location>
        <begin position="32"/>
        <end position="86"/>
    </location>
</feature>
<dbReference type="InterPro" id="IPR011009">
    <property type="entry name" value="Kinase-like_dom_sf"/>
</dbReference>
<dbReference type="PROSITE" id="PS00107">
    <property type="entry name" value="PROTEIN_KINASE_ATP"/>
    <property type="match status" value="1"/>
</dbReference>